<name>A0A558C8H0_9PSEU</name>
<proteinExistence type="predicted"/>
<organism evidence="5 6">
    <name type="scientific">Amycolatopsis rhizosphaerae</name>
    <dbReference type="NCBI Taxonomy" id="2053003"/>
    <lineage>
        <taxon>Bacteria</taxon>
        <taxon>Bacillati</taxon>
        <taxon>Actinomycetota</taxon>
        <taxon>Actinomycetes</taxon>
        <taxon>Pseudonocardiales</taxon>
        <taxon>Pseudonocardiaceae</taxon>
        <taxon>Amycolatopsis</taxon>
    </lineage>
</organism>
<reference evidence="5 6" key="1">
    <citation type="submission" date="2019-07" db="EMBL/GenBank/DDBJ databases">
        <authorList>
            <person name="Duangmal K."/>
            <person name="Teo W.F.A."/>
        </authorList>
    </citation>
    <scope>NUCLEOTIDE SEQUENCE [LARGE SCALE GENOMIC DNA]</scope>
    <source>
        <strain evidence="5 6">TBRC 6029</strain>
    </source>
</reference>
<dbReference type="InterPro" id="IPR050708">
    <property type="entry name" value="T6SS_VgrG/RHS"/>
</dbReference>
<dbReference type="InterPro" id="IPR056823">
    <property type="entry name" value="TEN-like_YD-shell"/>
</dbReference>
<reference evidence="5 6" key="2">
    <citation type="submission" date="2019-08" db="EMBL/GenBank/DDBJ databases">
        <title>Amycolatopsis acidicola sp. nov., isolated from peat swamp forest soil.</title>
        <authorList>
            <person name="Srisuk N."/>
        </authorList>
    </citation>
    <scope>NUCLEOTIDE SEQUENCE [LARGE SCALE GENOMIC DNA]</scope>
    <source>
        <strain evidence="5 6">TBRC 6029</strain>
    </source>
</reference>
<dbReference type="Pfam" id="PF25023">
    <property type="entry name" value="TEN_YD-shell"/>
    <property type="match status" value="1"/>
</dbReference>
<dbReference type="InterPro" id="IPR006530">
    <property type="entry name" value="YD"/>
</dbReference>
<feature type="compositionally biased region" description="Pro residues" evidence="2">
    <location>
        <begin position="61"/>
        <end position="71"/>
    </location>
</feature>
<dbReference type="PANTHER" id="PTHR32305">
    <property type="match status" value="1"/>
</dbReference>
<dbReference type="Pfam" id="PF05593">
    <property type="entry name" value="RHS_repeat"/>
    <property type="match status" value="1"/>
</dbReference>
<comment type="caution">
    <text evidence="5">The sequence shown here is derived from an EMBL/GenBank/DDBJ whole genome shotgun (WGS) entry which is preliminary data.</text>
</comment>
<protein>
    <submittedName>
        <fullName evidence="5">Type IV secretion protein Rhs</fullName>
    </submittedName>
</protein>
<keyword evidence="6" id="KW-1185">Reference proteome</keyword>
<evidence type="ECO:0000256" key="3">
    <source>
        <dbReference type="SAM" id="SignalP"/>
    </source>
</evidence>
<dbReference type="EMBL" id="VJWX01000217">
    <property type="protein sequence ID" value="TVT45084.1"/>
    <property type="molecule type" value="Genomic_DNA"/>
</dbReference>
<evidence type="ECO:0000256" key="2">
    <source>
        <dbReference type="SAM" id="MobiDB-lite"/>
    </source>
</evidence>
<feature type="region of interest" description="Disordered" evidence="2">
    <location>
        <begin position="51"/>
        <end position="76"/>
    </location>
</feature>
<dbReference type="OrthoDB" id="291011at2"/>
<evidence type="ECO:0000259" key="4">
    <source>
        <dbReference type="Pfam" id="PF25023"/>
    </source>
</evidence>
<gene>
    <name evidence="5" type="ORF">FNH05_20855</name>
</gene>
<feature type="domain" description="Teneurin-like YD-shell" evidence="4">
    <location>
        <begin position="1629"/>
        <end position="1829"/>
    </location>
</feature>
<keyword evidence="3" id="KW-0732">Signal</keyword>
<dbReference type="InterPro" id="IPR022385">
    <property type="entry name" value="Rhs_assc_core"/>
</dbReference>
<dbReference type="NCBIfam" id="TIGR01643">
    <property type="entry name" value="YD_repeat_2x"/>
    <property type="match status" value="2"/>
</dbReference>
<evidence type="ECO:0000313" key="6">
    <source>
        <dbReference type="Proteomes" id="UP000320011"/>
    </source>
</evidence>
<evidence type="ECO:0000313" key="5">
    <source>
        <dbReference type="EMBL" id="TVT45084.1"/>
    </source>
</evidence>
<evidence type="ECO:0000256" key="1">
    <source>
        <dbReference type="ARBA" id="ARBA00022737"/>
    </source>
</evidence>
<sequence>MTVRGNRAHAWARTTALITAVIMLGSSQQAIAQPTGWHGLGWDLPPLQASRSVGGATGKFSPPPAAPPPSAPVTTAAWPAGTAQVDLPATAKGVGSPVAPAGKLPVAVGRSDSAERRPGKVEVETLDHGSAEKAGIPGTLIRLAPVTGDTGGPITVHLDYRGFASAFGADFGRRLRFQQYPACVLSTPDRPECRTATPVESANSPKDGQLTGTVTLNTTTMTVLAATAGTSGGGGDFTATNLSPAGTWTAGGSGGDFSYSYPIAAPPAAGAKAPSLALSYSSSSVDGRTSATNNQASAIGDGWEIGGGGFIERSYKSCAQDLGGNNGQTKSGDLCWFSDNATMSLGGSNVQLVKDTASGAWHPKSDNGSRVEKLIGAANGAQGGEYWKVTTADGTQYFFGLNHLPGWQSGNPETQSAWTEPVFGNNSGEPCNAATFAASWCQQAWRWNLDYVVDPHGNAISYYYQSETNNYGLNLNTTSAGTPYVRGGYLTRIEYGFNTGVANVYSHAPAQILFDTTERCLPGGTITCDPAQLNSGTASSWPDVPADQICAPGATCTNVAPSFFSRRRVIGITTQVTDGGSGWNTVDTWALAQSFPASGDGSSPAMWLDSVTRTGKVGGSISLPPTTFHPKALANRVDTSSMYTAITRNRIDAITNEQGGVTTVKYADPQCVAGSNMPANPESNTMACFPSYWTPGGATDPVLDWFNLYPVTDITDDGRTTLSQQVLTHYDYVGGGAWHHDDNPLVDPKYRTWSQWRGYATVRTTKGQATSDPAGPPVVTQTLYLRGMDGDTLPGGGTRSVSVTDSLGESIPDGKALAGFTRESTSYLNGQVIGTTINDPWVSAATATDASGAQSFFTNTGTSRTRTWIAATNQWLTTRKGATFGAYGLVVTSEDDGDVTDPNQASCTRTTYAQNTGAWLLSLPSQVQKTAGTCDQAPASGTIIADHRFYYDHQAFGAAPTIGDVTQTDELDAWPSGGAEQFTSPATTAGYDSYGRLVSSTTALGLTTTTAYTPATGGPVTRVDVTTPPISGTDTTTLTSTKYLDPVSGAVTAEVDNSGLRTDATYDALGRLTAVWRPGHSKSANAQPDATVAYTVNNNGPSVITSSALLSSGQYAASYSLVDGLGRTVQKQSPTPYAQGGRLVADTFFDSQGRAWKTHDSYWNGDSGPGTTLLVVQDNAVPSTTVTAFDTAGRKIASIYQLYGTEQWRTTTVYDGDRTTTIPPHGGTAKTVITNGLGQKIKSLDYKDPAHTGTGDPADATTYTYTHSGKPASVTDPTGSNTWTMGYDLHGRKVVSADPDTGTSHFAYDADGRLLTSTDGRGRTLAYTYDNLGRKTAEFDGSTSSTKLVSWTYDTLMKGKVTSSSRYANGKTYTNAVTGYDDAGRSQGTKVTIPLTETGLGGNYQFSTNYDALTGAVHSFTSPAKGGLANETMVWLYDTLGNPSQLYTADSNGGGTHLVSETDYNPYGQVLRTNYQDPNDPNQIAVTSTYEDGTNRLTGTLAERATTTNYAIANRAYTYDQSGQMTKVADTPQGDSADVQCYNYDYLQRLAQAWTPASADCGAAPTAAGLGGAAPYWTSWTFDQIGNRLTQVQHASTGDTTSTSTYPQAGQPQPHAATTSTTANAQGSTQVAYTYDAAGNSLTGGPAGNGQTFTYDTEGHIATATDASGKVSSYTYDADGNRFLTKDPSGTTLTIGDLEIFVAAGTSTSVATRTYTYNGHAIAERNGNTGLAWLMTDTQGTPYASVNASNLAVTKRWQDPYGAARGPAPTGWPDKHGFLNGYQNTTGLIHLGAREYDPTTGRFITVDPLLNVGDTQQMNGYSYASGNPVTFSDPSGLCRGPDGLCPLPGGGWGGPPGCHTWNWGCDPGANNPKPSNASNASNTGGLVSFYGELLNTTPLNDPEHLLLASHHSFDESPSVKRSNGVFDFLAGYFSGGMPMVEFLCSQLTHADRECNQGGSLAKQYLTLRATSDSTSFKIGTIIPEVIQFVAAIAQPEIGAEEAAANSVPKMASTFGGRDSAIKNMIKYSERNPMEGFLDVIGHGGPDDIAGQSAAEIAAKIGPGLAGRNVRLLSCWTACPSGSFAQDLANILRVRVLAPTTEIGASGTGKTLTFFDGGEWRSFDPN</sequence>
<accession>A0A558C8H0</accession>
<feature type="chain" id="PRO_5022121132" evidence="3">
    <location>
        <begin position="33"/>
        <end position="2125"/>
    </location>
</feature>
<feature type="signal peptide" evidence="3">
    <location>
        <begin position="1"/>
        <end position="32"/>
    </location>
</feature>
<dbReference type="NCBIfam" id="TIGR03696">
    <property type="entry name" value="Rhs_assc_core"/>
    <property type="match status" value="1"/>
</dbReference>
<dbReference type="PANTHER" id="PTHR32305:SF17">
    <property type="entry name" value="TRNA NUCLEASE WAPA"/>
    <property type="match status" value="1"/>
</dbReference>
<dbReference type="Proteomes" id="UP000320011">
    <property type="component" value="Unassembled WGS sequence"/>
</dbReference>
<feature type="region of interest" description="Disordered" evidence="2">
    <location>
        <begin position="1593"/>
        <end position="1624"/>
    </location>
</feature>
<dbReference type="InterPro" id="IPR031325">
    <property type="entry name" value="RHS_repeat"/>
</dbReference>
<dbReference type="Gene3D" id="2.180.10.10">
    <property type="entry name" value="RHS repeat-associated core"/>
    <property type="match status" value="2"/>
</dbReference>
<keyword evidence="1" id="KW-0677">Repeat</keyword>